<sequence>MEVDVIEHGSESQILEACSTETADLLLLSYVETETRVCSATRSPSPTVQYAQLNAATFSNEPHLIVLSVHVDGASRPLRVLMNSGATNNVVRAKSLPVLPSWLRVCKSSGGMIVRNAEERPRTHQQRLEVLSYRFDAFRSRDAFQVVDLSGSFDCISGMPWIARHRPDIDWLNHTIQPRDIDVNAVLDVLKRPKITWHPVAVVDPDSTTDQAAELYDGPSSVVCHSTACSLSVKQCY</sequence>
<dbReference type="AlphaFoldDB" id="A0AAU9KJA6"/>
<dbReference type="Gene3D" id="2.40.70.10">
    <property type="entry name" value="Acid Proteases"/>
    <property type="match status" value="1"/>
</dbReference>
<protein>
    <submittedName>
        <fullName evidence="1">Uncharacterized protein</fullName>
    </submittedName>
</protein>
<gene>
    <name evidence="1" type="ORF">PBS003_LOCUS1267</name>
</gene>
<evidence type="ECO:0000313" key="1">
    <source>
        <dbReference type="EMBL" id="CAH0474411.1"/>
    </source>
</evidence>
<proteinExistence type="predicted"/>
<organism evidence="1 2">
    <name type="scientific">Peronospora belbahrii</name>
    <dbReference type="NCBI Taxonomy" id="622444"/>
    <lineage>
        <taxon>Eukaryota</taxon>
        <taxon>Sar</taxon>
        <taxon>Stramenopiles</taxon>
        <taxon>Oomycota</taxon>
        <taxon>Peronosporomycetes</taxon>
        <taxon>Peronosporales</taxon>
        <taxon>Peronosporaceae</taxon>
        <taxon>Peronospora</taxon>
    </lineage>
</organism>
<name>A0AAU9KJA6_9STRA</name>
<comment type="caution">
    <text evidence="1">The sequence shown here is derived from an EMBL/GenBank/DDBJ whole genome shotgun (WGS) entry which is preliminary data.</text>
</comment>
<reference evidence="1" key="1">
    <citation type="submission" date="2021-11" db="EMBL/GenBank/DDBJ databases">
        <authorList>
            <person name="Islam A."/>
            <person name="Islam S."/>
            <person name="Flora M.S."/>
            <person name="Rahman M."/>
            <person name="Ziaur R.M."/>
            <person name="Epstein J.H."/>
            <person name="Hassan M."/>
            <person name="Klassen M."/>
            <person name="Woodard K."/>
            <person name="Webb A."/>
            <person name="Webby R.J."/>
            <person name="El Zowalaty M.E."/>
        </authorList>
    </citation>
    <scope>NUCLEOTIDE SEQUENCE</scope>
    <source>
        <strain evidence="1">Pbs3</strain>
    </source>
</reference>
<dbReference type="Proteomes" id="UP001160483">
    <property type="component" value="Unassembled WGS sequence"/>
</dbReference>
<dbReference type="EMBL" id="CAKKTJ010000105">
    <property type="protein sequence ID" value="CAH0474411.1"/>
    <property type="molecule type" value="Genomic_DNA"/>
</dbReference>
<accession>A0AAU9KJA6</accession>
<evidence type="ECO:0000313" key="2">
    <source>
        <dbReference type="Proteomes" id="UP001160483"/>
    </source>
</evidence>
<dbReference type="InterPro" id="IPR021109">
    <property type="entry name" value="Peptidase_aspartic_dom_sf"/>
</dbReference>